<dbReference type="RefSeq" id="WP_121804511.1">
    <property type="nucleotide sequence ID" value="NZ_RDBE01000001.1"/>
</dbReference>
<dbReference type="AlphaFoldDB" id="A0A3L8P5Z3"/>
<evidence type="ECO:0000313" key="2">
    <source>
        <dbReference type="EMBL" id="RLV50830.1"/>
    </source>
</evidence>
<dbReference type="InterPro" id="IPR029068">
    <property type="entry name" value="Glyas_Bleomycin-R_OHBP_Dase"/>
</dbReference>
<dbReference type="PANTHER" id="PTHR35908">
    <property type="entry name" value="HYPOTHETICAL FUSION PROTEIN"/>
    <property type="match status" value="1"/>
</dbReference>
<sequence length="229" mass="25455">MTRFKELCLDTADPHSRIADFWAQAAGLRVERRRPDEPGDVLGEEEYQGIAICGVGEAKTVKNRVHLDVYARAVDDLIALGARVLEPMERWTVMADPEGNEFCAFLREDPPGYRVHGIGVDSADAEAAASWWATVLGTPAPVRGHDGTFWTLEHATPDPVLTWDFADVPEPKTVKNRMHWDVFGDPVELTDLGAQFLWQVPGRTRPVAWHVLADPQGNEFCVFPPEDAA</sequence>
<evidence type="ECO:0000259" key="1">
    <source>
        <dbReference type="Pfam" id="PF18029"/>
    </source>
</evidence>
<gene>
    <name evidence="2" type="ORF">D9V37_02415</name>
</gene>
<dbReference type="OrthoDB" id="3212826at2"/>
<feature type="domain" description="Glyoxalase-like" evidence="1">
    <location>
        <begin position="7"/>
        <end position="104"/>
    </location>
</feature>
<feature type="domain" description="Glyoxalase-like" evidence="1">
    <location>
        <begin position="118"/>
        <end position="223"/>
    </location>
</feature>
<keyword evidence="3" id="KW-1185">Reference proteome</keyword>
<dbReference type="EMBL" id="RDBE01000001">
    <property type="protein sequence ID" value="RLV50830.1"/>
    <property type="molecule type" value="Genomic_DNA"/>
</dbReference>
<dbReference type="Gene3D" id="3.10.180.10">
    <property type="entry name" value="2,3-Dihydroxybiphenyl 1,2-Dioxygenase, domain 1"/>
    <property type="match status" value="2"/>
</dbReference>
<organism evidence="2 3">
    <name type="scientific">Nocardioides mangrovicus</name>
    <dbReference type="NCBI Taxonomy" id="2478913"/>
    <lineage>
        <taxon>Bacteria</taxon>
        <taxon>Bacillati</taxon>
        <taxon>Actinomycetota</taxon>
        <taxon>Actinomycetes</taxon>
        <taxon>Propionibacteriales</taxon>
        <taxon>Nocardioidaceae</taxon>
        <taxon>Nocardioides</taxon>
    </lineage>
</organism>
<dbReference type="Proteomes" id="UP000281708">
    <property type="component" value="Unassembled WGS sequence"/>
</dbReference>
<reference evidence="2 3" key="1">
    <citation type="submission" date="2018-10" db="EMBL/GenBank/DDBJ databases">
        <title>Marmoricola sp. 4Q3S-7 whole genome shotgun sequence.</title>
        <authorList>
            <person name="Li F."/>
        </authorList>
    </citation>
    <scope>NUCLEOTIDE SEQUENCE [LARGE SCALE GENOMIC DNA]</scope>
    <source>
        <strain evidence="2 3">4Q3S-7</strain>
    </source>
</reference>
<evidence type="ECO:0000313" key="3">
    <source>
        <dbReference type="Proteomes" id="UP000281708"/>
    </source>
</evidence>
<dbReference type="InterPro" id="IPR041581">
    <property type="entry name" value="Glyoxalase_6"/>
</dbReference>
<dbReference type="SUPFAM" id="SSF54593">
    <property type="entry name" value="Glyoxalase/Bleomycin resistance protein/Dihydroxybiphenyl dioxygenase"/>
    <property type="match status" value="2"/>
</dbReference>
<name>A0A3L8P5Z3_9ACTN</name>
<dbReference type="PANTHER" id="PTHR35908:SF1">
    <property type="entry name" value="CONSERVED PROTEIN"/>
    <property type="match status" value="1"/>
</dbReference>
<accession>A0A3L8P5Z3</accession>
<dbReference type="Pfam" id="PF18029">
    <property type="entry name" value="Glyoxalase_6"/>
    <property type="match status" value="2"/>
</dbReference>
<protein>
    <recommendedName>
        <fullName evidence="1">Glyoxalase-like domain-containing protein</fullName>
    </recommendedName>
</protein>
<proteinExistence type="predicted"/>
<comment type="caution">
    <text evidence="2">The sequence shown here is derived from an EMBL/GenBank/DDBJ whole genome shotgun (WGS) entry which is preliminary data.</text>
</comment>